<keyword evidence="1" id="KW-1185">Reference proteome</keyword>
<dbReference type="AlphaFoldDB" id="A0A915I3W7"/>
<name>A0A915I3W7_ROMCU</name>
<protein>
    <submittedName>
        <fullName evidence="2">Uncharacterized protein</fullName>
    </submittedName>
</protein>
<proteinExistence type="predicted"/>
<accession>A0A915I3W7</accession>
<sequence length="246" mass="27631">MRLGGGEQRCPRPWIPLVNRSLCNSNFVNDPTTKVEFGNNCRNQEKSERYSKEYCFSDENPDVAALIVVLSSVRTLRKFSLVANQAAGTVFERKRMIIVWNGQLFRRFTGTPKPEIEHFHVNEKESRHDKVLRSATTGCSADVTGQFPFDGGDSSSDFTTRDGAENFKKQININDECNGNGGLASDCRLFLIITAYSTDLSAESRILKDDEWRFDNSDKPGSTFNDSSSKVLKIVNTNIILCGHEK</sequence>
<organism evidence="1 2">
    <name type="scientific">Romanomermis culicivorax</name>
    <name type="common">Nematode worm</name>
    <dbReference type="NCBI Taxonomy" id="13658"/>
    <lineage>
        <taxon>Eukaryota</taxon>
        <taxon>Metazoa</taxon>
        <taxon>Ecdysozoa</taxon>
        <taxon>Nematoda</taxon>
        <taxon>Enoplea</taxon>
        <taxon>Dorylaimia</taxon>
        <taxon>Mermithida</taxon>
        <taxon>Mermithoidea</taxon>
        <taxon>Mermithidae</taxon>
        <taxon>Romanomermis</taxon>
    </lineage>
</organism>
<dbReference type="WBParaSite" id="nRc.2.0.1.t08119-RA">
    <property type="protein sequence ID" value="nRc.2.0.1.t08119-RA"/>
    <property type="gene ID" value="nRc.2.0.1.g08119"/>
</dbReference>
<evidence type="ECO:0000313" key="2">
    <source>
        <dbReference type="WBParaSite" id="nRc.2.0.1.t08119-RA"/>
    </source>
</evidence>
<dbReference type="Proteomes" id="UP000887565">
    <property type="component" value="Unplaced"/>
</dbReference>
<evidence type="ECO:0000313" key="1">
    <source>
        <dbReference type="Proteomes" id="UP000887565"/>
    </source>
</evidence>
<reference evidence="2" key="1">
    <citation type="submission" date="2022-11" db="UniProtKB">
        <authorList>
            <consortium name="WormBaseParasite"/>
        </authorList>
    </citation>
    <scope>IDENTIFICATION</scope>
</reference>